<dbReference type="Proteomes" id="UP000295455">
    <property type="component" value="Unassembled WGS sequence"/>
</dbReference>
<dbReference type="InterPro" id="IPR013520">
    <property type="entry name" value="Ribonucl_H"/>
</dbReference>
<dbReference type="SUPFAM" id="SSF53098">
    <property type="entry name" value="Ribonuclease H-like"/>
    <property type="match status" value="1"/>
</dbReference>
<dbReference type="EMBL" id="SLUP01000010">
    <property type="protein sequence ID" value="TCL63060.1"/>
    <property type="molecule type" value="Genomic_DNA"/>
</dbReference>
<dbReference type="CDD" id="cd06127">
    <property type="entry name" value="DEDDh"/>
    <property type="match status" value="1"/>
</dbReference>
<dbReference type="OrthoDB" id="9803913at2"/>
<dbReference type="GO" id="GO:0008408">
    <property type="term" value="F:3'-5' exonuclease activity"/>
    <property type="evidence" value="ECO:0007669"/>
    <property type="project" value="TreeGrafter"/>
</dbReference>
<reference evidence="5 6" key="1">
    <citation type="submission" date="2019-03" db="EMBL/GenBank/DDBJ databases">
        <title>Genomic Encyclopedia of Type Strains, Phase IV (KMG-IV): sequencing the most valuable type-strain genomes for metagenomic binning, comparative biology and taxonomic classification.</title>
        <authorList>
            <person name="Goeker M."/>
        </authorList>
    </citation>
    <scope>NUCLEOTIDE SEQUENCE [LARGE SCALE GENOMIC DNA]</scope>
    <source>
        <strain evidence="5 6">DSM 18792</strain>
    </source>
</reference>
<keyword evidence="2" id="KW-0378">Hydrolase</keyword>
<dbReference type="GO" id="GO:0006260">
    <property type="term" value="P:DNA replication"/>
    <property type="evidence" value="ECO:0007669"/>
    <property type="project" value="InterPro"/>
</dbReference>
<protein>
    <submittedName>
        <fullName evidence="5">DNA polymerase-3 subunit epsilon</fullName>
    </submittedName>
</protein>
<dbReference type="InterPro" id="IPR012337">
    <property type="entry name" value="RNaseH-like_sf"/>
</dbReference>
<dbReference type="RefSeq" id="WP_132219121.1">
    <property type="nucleotide sequence ID" value="NZ_OX156936.1"/>
</dbReference>
<evidence type="ECO:0000313" key="5">
    <source>
        <dbReference type="EMBL" id="TCL63060.1"/>
    </source>
</evidence>
<comment type="caution">
    <text evidence="5">The sequence shown here is derived from an EMBL/GenBank/DDBJ whole genome shotgun (WGS) entry which is preliminary data.</text>
</comment>
<dbReference type="PANTHER" id="PTHR30231:SF4">
    <property type="entry name" value="PROTEIN NEN2"/>
    <property type="match status" value="1"/>
</dbReference>
<feature type="domain" description="Exonuclease" evidence="4">
    <location>
        <begin position="38"/>
        <end position="210"/>
    </location>
</feature>
<dbReference type="Pfam" id="PF00929">
    <property type="entry name" value="RNase_T"/>
    <property type="match status" value="1"/>
</dbReference>
<name>A0A4R1RBQ9_9FLAO</name>
<organism evidence="5 6">
    <name type="scientific">Mariniflexile fucanivorans</name>
    <dbReference type="NCBI Taxonomy" id="264023"/>
    <lineage>
        <taxon>Bacteria</taxon>
        <taxon>Pseudomonadati</taxon>
        <taxon>Bacteroidota</taxon>
        <taxon>Flavobacteriia</taxon>
        <taxon>Flavobacteriales</taxon>
        <taxon>Flavobacteriaceae</taxon>
        <taxon>Mariniflexile</taxon>
    </lineage>
</organism>
<dbReference type="InterPro" id="IPR036397">
    <property type="entry name" value="RNaseH_sf"/>
</dbReference>
<keyword evidence="6" id="KW-1185">Reference proteome</keyword>
<dbReference type="PANTHER" id="PTHR30231">
    <property type="entry name" value="DNA POLYMERASE III SUBUNIT EPSILON"/>
    <property type="match status" value="1"/>
</dbReference>
<dbReference type="GO" id="GO:0003677">
    <property type="term" value="F:DNA binding"/>
    <property type="evidence" value="ECO:0007669"/>
    <property type="project" value="InterPro"/>
</dbReference>
<keyword evidence="3" id="KW-0269">Exonuclease</keyword>
<gene>
    <name evidence="5" type="ORF">EV196_11012</name>
</gene>
<evidence type="ECO:0000259" key="4">
    <source>
        <dbReference type="SMART" id="SM00479"/>
    </source>
</evidence>
<evidence type="ECO:0000256" key="2">
    <source>
        <dbReference type="ARBA" id="ARBA00022801"/>
    </source>
</evidence>
<evidence type="ECO:0000256" key="1">
    <source>
        <dbReference type="ARBA" id="ARBA00022722"/>
    </source>
</evidence>
<dbReference type="SMART" id="SM00479">
    <property type="entry name" value="EXOIII"/>
    <property type="match status" value="1"/>
</dbReference>
<keyword evidence="1" id="KW-0540">Nuclease</keyword>
<evidence type="ECO:0000313" key="6">
    <source>
        <dbReference type="Proteomes" id="UP000295455"/>
    </source>
</evidence>
<dbReference type="Gene3D" id="3.30.420.10">
    <property type="entry name" value="Ribonuclease H-like superfamily/Ribonuclease H"/>
    <property type="match status" value="1"/>
</dbReference>
<proteinExistence type="predicted"/>
<dbReference type="InterPro" id="IPR006054">
    <property type="entry name" value="DnaQ"/>
</dbReference>
<dbReference type="NCBIfam" id="TIGR00573">
    <property type="entry name" value="dnaq"/>
    <property type="match status" value="1"/>
</dbReference>
<dbReference type="AlphaFoldDB" id="A0A4R1RBQ9"/>
<accession>A0A4R1RBQ9</accession>
<evidence type="ECO:0000256" key="3">
    <source>
        <dbReference type="ARBA" id="ARBA00022839"/>
    </source>
</evidence>
<sequence>MIFDWLFKKKQTFPDFWNEYLNTFNKNKSNPEAISNTRFVAFDTETTGFNTKEDRILSIGAVSFSGKTIHVNDSLELYLEQDVFKPETVKIHGLMKTGSQEKIRELEAIKTFLTYIKNDVLIAHHANFDKNMVNEMLSRHGLGNLKNKFIDTGVLYKKAIHIIYRDKDKIYTLDELAKELNVPLEDRHTATGDALITALVFLKILGRLDKRKHLNWGYLMVK</sequence>
<dbReference type="GO" id="GO:0003887">
    <property type="term" value="F:DNA-directed DNA polymerase activity"/>
    <property type="evidence" value="ECO:0007669"/>
    <property type="project" value="InterPro"/>
</dbReference>